<evidence type="ECO:0000256" key="5">
    <source>
        <dbReference type="PIRSR" id="PIRSR000239-1"/>
    </source>
</evidence>
<dbReference type="AlphaFoldDB" id="A0A418YM21"/>
<dbReference type="InterPro" id="IPR000866">
    <property type="entry name" value="AhpC/TSA"/>
</dbReference>
<keyword evidence="7" id="KW-0575">Peroxidase</keyword>
<evidence type="ECO:0000256" key="1">
    <source>
        <dbReference type="ARBA" id="ARBA00009796"/>
    </source>
</evidence>
<reference evidence="7 8" key="1">
    <citation type="submission" date="2018-08" db="EMBL/GenBank/DDBJ databases">
        <title>Sphingobium sp. EO9.</title>
        <authorList>
            <person name="Park Y."/>
            <person name="Kim K.H."/>
            <person name="Jeon C.O."/>
        </authorList>
    </citation>
    <scope>NUCLEOTIDE SEQUENCE [LARGE SCALE GENOMIC DNA]</scope>
    <source>
        <strain evidence="7 8">EO9</strain>
    </source>
</reference>
<dbReference type="GO" id="GO:0008379">
    <property type="term" value="F:thioredoxin peroxidase activity"/>
    <property type="evidence" value="ECO:0007669"/>
    <property type="project" value="TreeGrafter"/>
</dbReference>
<comment type="similarity">
    <text evidence="1">Belongs to the peroxiredoxin family. AhpC/Prx1 subfamily.</text>
</comment>
<feature type="domain" description="Thioredoxin" evidence="6">
    <location>
        <begin position="21"/>
        <end position="176"/>
    </location>
</feature>
<evidence type="ECO:0000259" key="6">
    <source>
        <dbReference type="PROSITE" id="PS51352"/>
    </source>
</evidence>
<keyword evidence="2 7" id="KW-0560">Oxidoreductase</keyword>
<dbReference type="PANTHER" id="PTHR10681">
    <property type="entry name" value="THIOREDOXIN PEROXIDASE"/>
    <property type="match status" value="1"/>
</dbReference>
<dbReference type="InterPro" id="IPR036249">
    <property type="entry name" value="Thioredoxin-like_sf"/>
</dbReference>
<evidence type="ECO:0000256" key="4">
    <source>
        <dbReference type="ARBA" id="ARBA00037420"/>
    </source>
</evidence>
<comment type="function">
    <text evidence="4">Thiol-specific peroxidase that catalyzes the reduction of hydrogen peroxide and organic hydroperoxides to water and alcohols, respectively. Plays a role in cell protection against oxidative stress by detoxifying peroxides.</text>
</comment>
<dbReference type="GO" id="GO:0045454">
    <property type="term" value="P:cell redox homeostasis"/>
    <property type="evidence" value="ECO:0007669"/>
    <property type="project" value="TreeGrafter"/>
</dbReference>
<dbReference type="OrthoDB" id="9812811at2"/>
<evidence type="ECO:0000313" key="8">
    <source>
        <dbReference type="Proteomes" id="UP000283469"/>
    </source>
</evidence>
<organism evidence="7 8">
    <name type="scientific">Sphingobium terrigena</name>
    <dbReference type="NCBI Taxonomy" id="2304063"/>
    <lineage>
        <taxon>Bacteria</taxon>
        <taxon>Pseudomonadati</taxon>
        <taxon>Pseudomonadota</taxon>
        <taxon>Alphaproteobacteria</taxon>
        <taxon>Sphingomonadales</taxon>
        <taxon>Sphingomonadaceae</taxon>
        <taxon>Sphingobium</taxon>
    </lineage>
</organism>
<dbReference type="GO" id="GO:0033554">
    <property type="term" value="P:cellular response to stress"/>
    <property type="evidence" value="ECO:0007669"/>
    <property type="project" value="TreeGrafter"/>
</dbReference>
<proteinExistence type="inferred from homology"/>
<dbReference type="InterPro" id="IPR013766">
    <property type="entry name" value="Thioredoxin_domain"/>
</dbReference>
<dbReference type="GO" id="GO:0005829">
    <property type="term" value="C:cytosol"/>
    <property type="evidence" value="ECO:0007669"/>
    <property type="project" value="TreeGrafter"/>
</dbReference>
<evidence type="ECO:0000256" key="2">
    <source>
        <dbReference type="ARBA" id="ARBA00023002"/>
    </source>
</evidence>
<dbReference type="GO" id="GO:0042744">
    <property type="term" value="P:hydrogen peroxide catabolic process"/>
    <property type="evidence" value="ECO:0007669"/>
    <property type="project" value="TreeGrafter"/>
</dbReference>
<dbReference type="PROSITE" id="PS51352">
    <property type="entry name" value="THIOREDOXIN_2"/>
    <property type="match status" value="1"/>
</dbReference>
<protein>
    <recommendedName>
        <fullName evidence="3">Thioredoxin peroxidase</fullName>
    </recommendedName>
</protein>
<dbReference type="Pfam" id="PF00578">
    <property type="entry name" value="AhpC-TSA"/>
    <property type="match status" value="1"/>
</dbReference>
<dbReference type="Proteomes" id="UP000283469">
    <property type="component" value="Unassembled WGS sequence"/>
</dbReference>
<dbReference type="InterPro" id="IPR050217">
    <property type="entry name" value="Peroxiredoxin"/>
</dbReference>
<dbReference type="SUPFAM" id="SSF52833">
    <property type="entry name" value="Thioredoxin-like"/>
    <property type="match status" value="1"/>
</dbReference>
<name>A0A418YM21_9SPHN</name>
<accession>A0A418YM21</accession>
<dbReference type="PIRSF" id="PIRSF000239">
    <property type="entry name" value="AHPC"/>
    <property type="match status" value="1"/>
</dbReference>
<gene>
    <name evidence="7" type="ORF">D0Z70_22230</name>
</gene>
<keyword evidence="8" id="KW-1185">Reference proteome</keyword>
<evidence type="ECO:0000256" key="3">
    <source>
        <dbReference type="ARBA" id="ARBA00032824"/>
    </source>
</evidence>
<dbReference type="GO" id="GO:0006979">
    <property type="term" value="P:response to oxidative stress"/>
    <property type="evidence" value="ECO:0007669"/>
    <property type="project" value="TreeGrafter"/>
</dbReference>
<sequence length="223" mass="24291">MSISMNERFDLAPELPSCSALRLGEEAPDFTARSTRGPVSLSDFRGRWLALFSHPADFTPVCTSEFVSIARAHDRFAALGCELMALSVDSLFSHLAWIRAIRDRFDVVVDFPIIEDPTLEIARAYGMVGPNAMDASAVRTTYFLDPDGILRASTCYPASVGRSVEEMLRLVAALQRVHDGSALAPEGWMPGSDLLAVPSHDVADVLAAPAGTDWFYTPIKDQA</sequence>
<evidence type="ECO:0000313" key="7">
    <source>
        <dbReference type="EMBL" id="RJG51982.1"/>
    </source>
</evidence>
<dbReference type="Gene3D" id="3.40.30.10">
    <property type="entry name" value="Glutaredoxin"/>
    <property type="match status" value="1"/>
</dbReference>
<dbReference type="EMBL" id="QVRA01000037">
    <property type="protein sequence ID" value="RJG51982.1"/>
    <property type="molecule type" value="Genomic_DNA"/>
</dbReference>
<dbReference type="InterPro" id="IPR024706">
    <property type="entry name" value="Peroxiredoxin_AhpC-typ"/>
</dbReference>
<dbReference type="NCBIfam" id="NF009668">
    <property type="entry name" value="PRK13189.1"/>
    <property type="match status" value="1"/>
</dbReference>
<comment type="caution">
    <text evidence="7">The sequence shown here is derived from an EMBL/GenBank/DDBJ whole genome shotgun (WGS) entry which is preliminary data.</text>
</comment>
<dbReference type="PANTHER" id="PTHR10681:SF128">
    <property type="entry name" value="THIOREDOXIN-DEPENDENT PEROXIDE REDUCTASE, MITOCHONDRIAL"/>
    <property type="match status" value="1"/>
</dbReference>
<feature type="active site" description="Cysteine sulfenic acid (-SOH) intermediate; for peroxidase activity" evidence="5">
    <location>
        <position position="62"/>
    </location>
</feature>